<proteinExistence type="predicted"/>
<feature type="transmembrane region" description="Helical" evidence="2">
    <location>
        <begin position="28"/>
        <end position="47"/>
    </location>
</feature>
<dbReference type="AlphaFoldDB" id="A0AAD9KG05"/>
<feature type="transmembrane region" description="Helical" evidence="2">
    <location>
        <begin position="59"/>
        <end position="81"/>
    </location>
</feature>
<feature type="region of interest" description="Disordered" evidence="1">
    <location>
        <begin position="211"/>
        <end position="245"/>
    </location>
</feature>
<dbReference type="EMBL" id="JAODUO010001125">
    <property type="protein sequence ID" value="KAK2170928.1"/>
    <property type="molecule type" value="Genomic_DNA"/>
</dbReference>
<organism evidence="3 4">
    <name type="scientific">Ridgeia piscesae</name>
    <name type="common">Tubeworm</name>
    <dbReference type="NCBI Taxonomy" id="27915"/>
    <lineage>
        <taxon>Eukaryota</taxon>
        <taxon>Metazoa</taxon>
        <taxon>Spiralia</taxon>
        <taxon>Lophotrochozoa</taxon>
        <taxon>Annelida</taxon>
        <taxon>Polychaeta</taxon>
        <taxon>Sedentaria</taxon>
        <taxon>Canalipalpata</taxon>
        <taxon>Sabellida</taxon>
        <taxon>Siboglinidae</taxon>
        <taxon>Ridgeia</taxon>
    </lineage>
</organism>
<reference evidence="3" key="1">
    <citation type="journal article" date="2023" name="Mol. Biol. Evol.">
        <title>Third-Generation Sequencing Reveals the Adaptive Role of the Epigenome in Three Deep-Sea Polychaetes.</title>
        <authorList>
            <person name="Perez M."/>
            <person name="Aroh O."/>
            <person name="Sun Y."/>
            <person name="Lan Y."/>
            <person name="Juniper S.K."/>
            <person name="Young C.R."/>
            <person name="Angers B."/>
            <person name="Qian P.Y."/>
        </authorList>
    </citation>
    <scope>NUCLEOTIDE SEQUENCE</scope>
    <source>
        <strain evidence="3">R07B-5</strain>
    </source>
</reference>
<protein>
    <submittedName>
        <fullName evidence="3">Uncharacterized protein</fullName>
    </submittedName>
</protein>
<feature type="compositionally biased region" description="Basic and acidic residues" evidence="1">
    <location>
        <begin position="115"/>
        <end position="126"/>
    </location>
</feature>
<evidence type="ECO:0000313" key="3">
    <source>
        <dbReference type="EMBL" id="KAK2170928.1"/>
    </source>
</evidence>
<dbReference type="Proteomes" id="UP001209878">
    <property type="component" value="Unassembled WGS sequence"/>
</dbReference>
<feature type="region of interest" description="Disordered" evidence="1">
    <location>
        <begin position="110"/>
        <end position="130"/>
    </location>
</feature>
<keyword evidence="4" id="KW-1185">Reference proteome</keyword>
<evidence type="ECO:0000256" key="1">
    <source>
        <dbReference type="SAM" id="MobiDB-lite"/>
    </source>
</evidence>
<accession>A0AAD9KG05</accession>
<name>A0AAD9KG05_RIDPI</name>
<keyword evidence="2" id="KW-0472">Membrane</keyword>
<evidence type="ECO:0000256" key="2">
    <source>
        <dbReference type="SAM" id="Phobius"/>
    </source>
</evidence>
<keyword evidence="2" id="KW-1133">Transmembrane helix</keyword>
<comment type="caution">
    <text evidence="3">The sequence shown here is derived from an EMBL/GenBank/DDBJ whole genome shotgun (WGS) entry which is preliminary data.</text>
</comment>
<sequence length="539" mass="59196">MKHGFCALSPWCALTGWRHGNGGLPQLLHIGVLAVVCTSWMYANIVVYEKITKKTMLHLGIGIGISTLVVSTIGSLLMWILRSIHGNAVARVLLPVSGEHVTHGCCTGKVKGGKHKDNKDKDDKHKPNLAIADETDRIKVDGVGDVTTYQGLETKKSDQKQGENSPTKDAPPMWKSSLGIIASLVEGEPLPVDVRQDEDIMMEDLGIPREKGEERIEGDMMEGGPDGDERSSNVNQNQQHDDRDDMTSEYCLLRSTEAEIVAYLNQMCGGDSVEGSSTPPSLCGHRNLRDVMCHCRKMRSNSSLEETRRGAQFGDLILDNGGVKRCPAHVQQKLALEYRATRLSSTIAHCAVSNSLNFIRRQSACVLTKNQQRVGELLKTTMGQLQIDCAADNFDITSIPSSSNSTTFSSENTAYLVPGEMTKSSQLISDICSQDYNATPPSQENLMKVALACLLSLLNDDVIIELADTVERCRSREVHEFAGQLVRTINGFLTERQRHCEQLSPPLPQSPDDTPPTDLDSVLLMFFKETEVDKLIGGC</sequence>
<gene>
    <name evidence="3" type="ORF">NP493_1125g00017</name>
</gene>
<keyword evidence="2" id="KW-0812">Transmembrane</keyword>
<feature type="region of interest" description="Disordered" evidence="1">
    <location>
        <begin position="149"/>
        <end position="174"/>
    </location>
</feature>
<evidence type="ECO:0000313" key="4">
    <source>
        <dbReference type="Proteomes" id="UP001209878"/>
    </source>
</evidence>